<feature type="transmembrane region" description="Helical" evidence="6">
    <location>
        <begin position="85"/>
        <end position="112"/>
    </location>
</feature>
<dbReference type="Proteomes" id="UP000321261">
    <property type="component" value="Unassembled WGS sequence"/>
</dbReference>
<feature type="transmembrane region" description="Helical" evidence="6">
    <location>
        <begin position="158"/>
        <end position="179"/>
    </location>
</feature>
<dbReference type="Pfam" id="PF09678">
    <property type="entry name" value="Caa3_CtaG"/>
    <property type="match status" value="1"/>
</dbReference>
<feature type="transmembrane region" description="Helical" evidence="6">
    <location>
        <begin position="233"/>
        <end position="254"/>
    </location>
</feature>
<dbReference type="OrthoDB" id="5024156at2"/>
<protein>
    <submittedName>
        <fullName evidence="7">Putative membrane protein</fullName>
    </submittedName>
</protein>
<reference evidence="7 8" key="1">
    <citation type="submission" date="2019-06" db="EMBL/GenBank/DDBJ databases">
        <title>Sequencing the genomes of 1000 actinobacteria strains.</title>
        <authorList>
            <person name="Klenk H.-P."/>
        </authorList>
    </citation>
    <scope>NUCLEOTIDE SEQUENCE [LARGE SCALE GENOMIC DNA]</scope>
    <source>
        <strain evidence="7 8">DSM 45671</strain>
    </source>
</reference>
<dbReference type="AlphaFoldDB" id="A0A561SJ15"/>
<keyword evidence="4 6" id="KW-1133">Transmembrane helix</keyword>
<dbReference type="RefSeq" id="WP_147254137.1">
    <property type="nucleotide sequence ID" value="NZ_VIWU01000001.1"/>
</dbReference>
<evidence type="ECO:0000256" key="4">
    <source>
        <dbReference type="ARBA" id="ARBA00022989"/>
    </source>
</evidence>
<evidence type="ECO:0000313" key="8">
    <source>
        <dbReference type="Proteomes" id="UP000321261"/>
    </source>
</evidence>
<dbReference type="InterPro" id="IPR019108">
    <property type="entry name" value="Caa3_assmbl_CtaG-rel"/>
</dbReference>
<feature type="transmembrane region" description="Helical" evidence="6">
    <location>
        <begin position="15"/>
        <end position="33"/>
    </location>
</feature>
<feature type="transmembrane region" description="Helical" evidence="6">
    <location>
        <begin position="191"/>
        <end position="213"/>
    </location>
</feature>
<evidence type="ECO:0000256" key="5">
    <source>
        <dbReference type="ARBA" id="ARBA00023136"/>
    </source>
</evidence>
<evidence type="ECO:0000256" key="3">
    <source>
        <dbReference type="ARBA" id="ARBA00022692"/>
    </source>
</evidence>
<feature type="transmembrane region" description="Helical" evidence="6">
    <location>
        <begin position="124"/>
        <end position="146"/>
    </location>
</feature>
<evidence type="ECO:0000313" key="7">
    <source>
        <dbReference type="EMBL" id="TWF74825.1"/>
    </source>
</evidence>
<evidence type="ECO:0000256" key="6">
    <source>
        <dbReference type="SAM" id="Phobius"/>
    </source>
</evidence>
<proteinExistence type="predicted"/>
<gene>
    <name evidence="7" type="ORF">FHX44_11707</name>
</gene>
<name>A0A561SJ15_9PSEU</name>
<feature type="transmembrane region" description="Helical" evidence="6">
    <location>
        <begin position="54"/>
        <end position="73"/>
    </location>
</feature>
<evidence type="ECO:0000256" key="2">
    <source>
        <dbReference type="ARBA" id="ARBA00022475"/>
    </source>
</evidence>
<keyword evidence="3 6" id="KW-0812">Transmembrane</keyword>
<dbReference type="GO" id="GO:0005886">
    <property type="term" value="C:plasma membrane"/>
    <property type="evidence" value="ECO:0007669"/>
    <property type="project" value="UniProtKB-SubCell"/>
</dbReference>
<keyword evidence="8" id="KW-1185">Reference proteome</keyword>
<accession>A0A561SJ15</accession>
<keyword evidence="2" id="KW-1003">Cell membrane</keyword>
<comment type="caution">
    <text evidence="7">The sequence shown here is derived from an EMBL/GenBank/DDBJ whole genome shotgun (WGS) entry which is preliminary data.</text>
</comment>
<sequence>MPLTHDVHASGDADIAGWLLVALVVLVPSIAYCRAVRSRRVAGRNWSRLRTAGFVIGFVLVAAAVSPAMHALARRGPRGHVIQHLLLGMFAPLALVLAAPITLLLAVLPVACRGTVRRLLRSRVLHGLAHPATAAVLDVGGLYLLHLTPLYAITTTNALAHHVVNLHFLLAGCVFTWSIAGPDPAPRRPTITTRALVLVAAGAAHAYLAKLLYARAPGPPSHGPDQVRAAAQLMYYGGDLAELALAVALFAIWYRRTPVSGDAAGYPDSATEWAWRRRRCGRWCTGVRTRSGSRRRTSHASSIRTTRSSA</sequence>
<comment type="subcellular location">
    <subcellularLocation>
        <location evidence="1">Cell membrane</location>
        <topology evidence="1">Multi-pass membrane protein</topology>
    </subcellularLocation>
</comment>
<keyword evidence="5 6" id="KW-0472">Membrane</keyword>
<evidence type="ECO:0000256" key="1">
    <source>
        <dbReference type="ARBA" id="ARBA00004651"/>
    </source>
</evidence>
<dbReference type="EMBL" id="VIWU01000001">
    <property type="protein sequence ID" value="TWF74825.1"/>
    <property type="molecule type" value="Genomic_DNA"/>
</dbReference>
<organism evidence="7 8">
    <name type="scientific">Pseudonocardia hierapolitana</name>
    <dbReference type="NCBI Taxonomy" id="1128676"/>
    <lineage>
        <taxon>Bacteria</taxon>
        <taxon>Bacillati</taxon>
        <taxon>Actinomycetota</taxon>
        <taxon>Actinomycetes</taxon>
        <taxon>Pseudonocardiales</taxon>
        <taxon>Pseudonocardiaceae</taxon>
        <taxon>Pseudonocardia</taxon>
    </lineage>
</organism>